<feature type="transmembrane region" description="Helical" evidence="1">
    <location>
        <begin position="7"/>
        <end position="29"/>
    </location>
</feature>
<keyword evidence="1" id="KW-0472">Membrane</keyword>
<dbReference type="EMBL" id="GBRH01270453">
    <property type="protein sequence ID" value="JAD27442.1"/>
    <property type="molecule type" value="Transcribed_RNA"/>
</dbReference>
<name>A0A0A8YXV5_ARUDO</name>
<sequence>MDILFDTFLHVVICIAFLSVILLCIIPLCQITRRRRRRARSSHGVLIGTHSRRRL</sequence>
<organism evidence="2">
    <name type="scientific">Arundo donax</name>
    <name type="common">Giant reed</name>
    <name type="synonym">Donax arundinaceus</name>
    <dbReference type="NCBI Taxonomy" id="35708"/>
    <lineage>
        <taxon>Eukaryota</taxon>
        <taxon>Viridiplantae</taxon>
        <taxon>Streptophyta</taxon>
        <taxon>Embryophyta</taxon>
        <taxon>Tracheophyta</taxon>
        <taxon>Spermatophyta</taxon>
        <taxon>Magnoliopsida</taxon>
        <taxon>Liliopsida</taxon>
        <taxon>Poales</taxon>
        <taxon>Poaceae</taxon>
        <taxon>PACMAD clade</taxon>
        <taxon>Arundinoideae</taxon>
        <taxon>Arundineae</taxon>
        <taxon>Arundo</taxon>
    </lineage>
</organism>
<evidence type="ECO:0000256" key="1">
    <source>
        <dbReference type="SAM" id="Phobius"/>
    </source>
</evidence>
<reference evidence="2" key="2">
    <citation type="journal article" date="2015" name="Data Brief">
        <title>Shoot transcriptome of the giant reed, Arundo donax.</title>
        <authorList>
            <person name="Barrero R.A."/>
            <person name="Guerrero F.D."/>
            <person name="Moolhuijzen P."/>
            <person name="Goolsby J.A."/>
            <person name="Tidwell J."/>
            <person name="Bellgard S.E."/>
            <person name="Bellgard M.I."/>
        </authorList>
    </citation>
    <scope>NUCLEOTIDE SEQUENCE</scope>
    <source>
        <tissue evidence="2">Shoot tissue taken approximately 20 cm above the soil surface</tissue>
    </source>
</reference>
<protein>
    <submittedName>
        <fullName evidence="2">Uncharacterized protein</fullName>
    </submittedName>
</protein>
<dbReference type="AlphaFoldDB" id="A0A0A8YXV5"/>
<accession>A0A0A8YXV5</accession>
<keyword evidence="1" id="KW-0812">Transmembrane</keyword>
<proteinExistence type="predicted"/>
<reference evidence="2" key="1">
    <citation type="submission" date="2014-09" db="EMBL/GenBank/DDBJ databases">
        <authorList>
            <person name="Magalhaes I.L.F."/>
            <person name="Oliveira U."/>
            <person name="Santos F.R."/>
            <person name="Vidigal T.H.D.A."/>
            <person name="Brescovit A.D."/>
            <person name="Santos A.J."/>
        </authorList>
    </citation>
    <scope>NUCLEOTIDE SEQUENCE</scope>
    <source>
        <tissue evidence="2">Shoot tissue taken approximately 20 cm above the soil surface</tissue>
    </source>
</reference>
<evidence type="ECO:0000313" key="2">
    <source>
        <dbReference type="EMBL" id="JAD27442.1"/>
    </source>
</evidence>
<keyword evidence="1" id="KW-1133">Transmembrane helix</keyword>